<dbReference type="EMBL" id="HBKQ01043756">
    <property type="protein sequence ID" value="CAE2268067.1"/>
    <property type="molecule type" value="Transcribed_RNA"/>
</dbReference>
<sequence length="610" mass="66889">MPPRSSIVRFLLVAIRSIARTPTGLLILLLLAISLATGTRSVAASRLRFVWTGGVPGASFCFVGAAAAEQPHCHKATAREGGRPKHSPPSLVSRMNILSVRSWGIINKRAVGNDTAQSPKGRDLGNGVMIKDDNVFSDESEPESAHLSANVGDIRRHFVFLVHGWLGNEMEMSYIAGALEKAIPSSPSSGGDDDLAENDAIVVHKVSCNNGKTADGIAAGGTRLADEIIATIKSHLGQSKGEAEGKGEAVANSERVAEDEGEPGLEGEGEDADENENEDEGLVERNENGAELEKSSDEVQHVTFSIVGNSLGGLYARYALSILPSQLGSIVMHPNVFCTTATPHLGVASHTYVPIPRVAERVIGRGMGLTGRDLFRLDPLDGEDRDLIYRMSTEDAFLGPLSKFEKRIAYANAFRTDFQVPTDTAAFLSTLSAYPHRLARTYKEKFVATILHTETHDWRKFDTIFREPSMEHDILTMSTKLDSLGWTKVFIDVRERIPMPSVQLPGMRRRSSRSELNEFVAERRESGAFNETGVLIESRELVTLMNPTERLHFPLGHTVMVANSKSDWYARLNEQGKPVMDMLATELVQDMLRFGREDDEEDSTTSFDLD</sequence>
<gene>
    <name evidence="3" type="ORF">OAUR00152_LOCUS30185</name>
</gene>
<accession>A0A7S4N6G4</accession>
<proteinExistence type="predicted"/>
<dbReference type="Gene3D" id="3.40.50.1820">
    <property type="entry name" value="alpha/beta hydrolase"/>
    <property type="match status" value="1"/>
</dbReference>
<feature type="domain" description="DUF676" evidence="2">
    <location>
        <begin position="156"/>
        <end position="235"/>
    </location>
</feature>
<reference evidence="3" key="1">
    <citation type="submission" date="2021-01" db="EMBL/GenBank/DDBJ databases">
        <authorList>
            <person name="Corre E."/>
            <person name="Pelletier E."/>
            <person name="Niang G."/>
            <person name="Scheremetjew M."/>
            <person name="Finn R."/>
            <person name="Kale V."/>
            <person name="Holt S."/>
            <person name="Cochrane G."/>
            <person name="Meng A."/>
            <person name="Brown T."/>
            <person name="Cohen L."/>
        </authorList>
    </citation>
    <scope>NUCLEOTIDE SEQUENCE</scope>
    <source>
        <strain evidence="3">Isolate 1302-5</strain>
    </source>
</reference>
<evidence type="ECO:0000313" key="3">
    <source>
        <dbReference type="EMBL" id="CAE2268067.1"/>
    </source>
</evidence>
<evidence type="ECO:0000256" key="1">
    <source>
        <dbReference type="SAM" id="MobiDB-lite"/>
    </source>
</evidence>
<dbReference type="InterPro" id="IPR007751">
    <property type="entry name" value="DUF676_lipase-like"/>
</dbReference>
<dbReference type="AlphaFoldDB" id="A0A7S4N6G4"/>
<dbReference type="InterPro" id="IPR044294">
    <property type="entry name" value="Lipase-like"/>
</dbReference>
<dbReference type="PANTHER" id="PTHR12482">
    <property type="entry name" value="LIPASE ROG1-RELATED-RELATED"/>
    <property type="match status" value="1"/>
</dbReference>
<name>A0A7S4N6G4_9STRA</name>
<protein>
    <recommendedName>
        <fullName evidence="2">DUF676 domain-containing protein</fullName>
    </recommendedName>
</protein>
<organism evidence="3">
    <name type="scientific">Odontella aurita</name>
    <dbReference type="NCBI Taxonomy" id="265563"/>
    <lineage>
        <taxon>Eukaryota</taxon>
        <taxon>Sar</taxon>
        <taxon>Stramenopiles</taxon>
        <taxon>Ochrophyta</taxon>
        <taxon>Bacillariophyta</taxon>
        <taxon>Mediophyceae</taxon>
        <taxon>Biddulphiophycidae</taxon>
        <taxon>Eupodiscales</taxon>
        <taxon>Odontellaceae</taxon>
        <taxon>Odontella</taxon>
    </lineage>
</organism>
<dbReference type="SUPFAM" id="SSF53474">
    <property type="entry name" value="alpha/beta-Hydrolases"/>
    <property type="match status" value="1"/>
</dbReference>
<feature type="domain" description="DUF676" evidence="2">
    <location>
        <begin position="295"/>
        <end position="415"/>
    </location>
</feature>
<feature type="region of interest" description="Disordered" evidence="1">
    <location>
        <begin position="238"/>
        <end position="283"/>
    </location>
</feature>
<dbReference type="InterPro" id="IPR029058">
    <property type="entry name" value="AB_hydrolase_fold"/>
</dbReference>
<feature type="compositionally biased region" description="Acidic residues" evidence="1">
    <location>
        <begin position="257"/>
        <end position="281"/>
    </location>
</feature>
<dbReference type="PANTHER" id="PTHR12482:SF62">
    <property type="entry name" value="LIPASE ROG1-RELATED"/>
    <property type="match status" value="1"/>
</dbReference>
<evidence type="ECO:0000259" key="2">
    <source>
        <dbReference type="Pfam" id="PF05057"/>
    </source>
</evidence>
<dbReference type="Pfam" id="PF05057">
    <property type="entry name" value="DUF676"/>
    <property type="match status" value="2"/>
</dbReference>